<dbReference type="Gene3D" id="1.25.40.20">
    <property type="entry name" value="Ankyrin repeat-containing domain"/>
    <property type="match status" value="2"/>
</dbReference>
<name>A0AA38MDS6_9CUCU</name>
<dbReference type="InterPro" id="IPR036770">
    <property type="entry name" value="Ankyrin_rpt-contain_sf"/>
</dbReference>
<dbReference type="InterPro" id="IPR051165">
    <property type="entry name" value="Multifunctional_ANK_Repeat"/>
</dbReference>
<dbReference type="SMART" id="SM00248">
    <property type="entry name" value="ANK"/>
    <property type="match status" value="18"/>
</dbReference>
<keyword evidence="2 3" id="KW-0040">ANK repeat</keyword>
<dbReference type="PRINTS" id="PR01415">
    <property type="entry name" value="ANKYRIN"/>
</dbReference>
<feature type="repeat" description="ANK" evidence="3">
    <location>
        <begin position="1635"/>
        <end position="1667"/>
    </location>
</feature>
<evidence type="ECO:0008006" key="7">
    <source>
        <dbReference type="Google" id="ProtNLM"/>
    </source>
</evidence>
<feature type="repeat" description="ANK" evidence="3">
    <location>
        <begin position="1234"/>
        <end position="1266"/>
    </location>
</feature>
<keyword evidence="6" id="KW-1185">Reference proteome</keyword>
<dbReference type="Proteomes" id="UP001168821">
    <property type="component" value="Unassembled WGS sequence"/>
</dbReference>
<feature type="repeat" description="ANK" evidence="3">
    <location>
        <begin position="1470"/>
        <end position="1502"/>
    </location>
</feature>
<evidence type="ECO:0000256" key="2">
    <source>
        <dbReference type="ARBA" id="ARBA00023043"/>
    </source>
</evidence>
<dbReference type="SUPFAM" id="SSF48403">
    <property type="entry name" value="Ankyrin repeat"/>
    <property type="match status" value="3"/>
</dbReference>
<feature type="repeat" description="ANK" evidence="3">
    <location>
        <begin position="1668"/>
        <end position="1700"/>
    </location>
</feature>
<dbReference type="PANTHER" id="PTHR24123">
    <property type="entry name" value="ANKYRIN REPEAT-CONTAINING"/>
    <property type="match status" value="1"/>
</dbReference>
<feature type="repeat" description="ANK" evidence="3">
    <location>
        <begin position="1437"/>
        <end position="1469"/>
    </location>
</feature>
<feature type="repeat" description="ANK" evidence="3">
    <location>
        <begin position="1503"/>
        <end position="1535"/>
    </location>
</feature>
<proteinExistence type="predicted"/>
<dbReference type="Gene3D" id="3.40.50.300">
    <property type="entry name" value="P-loop containing nucleotide triphosphate hydrolases"/>
    <property type="match status" value="1"/>
</dbReference>
<feature type="repeat" description="ANK" evidence="3">
    <location>
        <begin position="1267"/>
        <end position="1299"/>
    </location>
</feature>
<keyword evidence="1" id="KW-0677">Repeat</keyword>
<feature type="repeat" description="ANK" evidence="3">
    <location>
        <begin position="1602"/>
        <end position="1634"/>
    </location>
</feature>
<dbReference type="PANTHER" id="PTHR24123:SF142">
    <property type="entry name" value="ANKYRIN"/>
    <property type="match status" value="1"/>
</dbReference>
<sequence>MPTIMSKFLSKTELTLNINRTILSRALFSAALFAFIYKFVFPQIVRRDPTTSNKNPVEENIQGQNDPKPKLSKRQFLRNAIPAFARQLLRQFSTIIPSFFNDEVRPMVKKEELYGKSENSREISWSRKTFKKRSGTTDKGKDYELYFLAYMALKLTQNDKINNFLISSNNGDFGDFDDVVLEIDNPGETYAIQLKHVQRSKSISLEELTTASPKANFGITKYFKSFKKEAALKKCKLFLMTNIDLGVHGTFSINTIDKQEIKVEVRETECPLDIFNISQKAKCYQFQILESDNVEELTNEVRDYKTFFEHFFIYSKQLNLDELKKTIISEFELLVPETARDVYPQYIISFIREWNTIEKEKEKLDKIMMERLLVLQIATPSICSLSFETTNNNSENTKYLQQAISKFHLTVFKSDSYEKVRSLWSNIKDDFNNKASINELNEVGKKYRIKMEPVKKISELTDTECAKLLWLMNKCPLILKESVCVYKAINICKDRTFVLLTTNFKEKEVVNGSAFAHLSNIEDNDDLTNLKTKFECQIKSQRIKLEELIKDDKKFRELISTDILLEMVQGPYEVQESKETTQELETETWNNYVSRYLSRTFVDSKYLENIKSDTTILVSSLNDENINCLKGMLELPHNVNSNEHVTSPNEEYEVLTDKPTIYVSKSKISSQDFRKFCEDRNNVKNCHHFKLDHEDKTLEWIQTKGDISALQQFRIYGKSGKNIAETELSELHTDNNLHVIADDPGMGKTYFLKKLKRDASLFAIVISRKDILSFYASGQSKTPLEDFLIKSKFNIRTDFDSCFLEYMAKRGRIMYLWDGLDEIPKAALTEVIDTILRIAKGPSIQWITCRTHLEKLLEEKLGVLCKRTIRLTIDQQQQYMEKSLERREKSFAQISKKIIFAGHQDMFGNPLQLFIITMLLKNNFEKYSTKLDNLKIITNLYRYFVEEKFRLSNQEKAELKIAADQYQQQVFEDSKKARAKDYQEAALKILLDENTFNQLNLNCDDFLSDIASKGDYAGFISSVTENKYPIFVNNSYVEYFAADYLVNNRKNIPNTELIISNVKHGNVRLFFDMMLAHKCPAHIAVLDQDLKALKQYGREELCRKDDEGRNALQLACTRGPRFPVLQIVKRNKTYCIDDYSDYSYETNTKYEEILKYLLSHFQKQELVDMNCLSYAQKYDCLFVVATIIQTCRTKFTTVSDETVCSILYYCVKYERRDIISLLEKSEHVLNIASSAKQWLFFACQNGDEKFVNILLDFGMDLNCVDEDERTPLYLAASRGHDQITKLLLDKGAKLETLCHNKNTLLHAACESGNEVLVEDFLKRGLNINACNVEDITPLHLACFNGSEEAVKVLINHKANLSAIDKDGRSPLYLALLENKRKTASLLIESGVDVNAVNEEGRTMLHLVSETGHTENNQERIVTGLVKFGAEINRGDHDGGTPLYVASWNGHNKTVECLVKCEADINHANNDEDTPLYAASKNGHEETVECLMKYGAEINCPNKYGCTPLYAASEKGHEQVVESLVKYGADINSADKVNQTPLYIASSKGYEKTVECLVKYGAEVNRADNSGRTPLYIASWNGHARIVECLAKCGAEINCAKNDGWTPLYAASVNGHENIIESLVKYGAEINRADDDGRTPLYVVCLKGRQKTVECLVKWGADVNCANKNGWTPLYAASLNGHEIIVENLVEHGSEINRVTSDGKTPLDAAIGGNRKKIISFLKSKGAKRNVTEDTDN</sequence>
<dbReference type="InterPro" id="IPR027417">
    <property type="entry name" value="P-loop_NTPase"/>
</dbReference>
<reference evidence="5" key="1">
    <citation type="journal article" date="2023" name="G3 (Bethesda)">
        <title>Whole genome assemblies of Zophobas morio and Tenebrio molitor.</title>
        <authorList>
            <person name="Kaur S."/>
            <person name="Stinson S.A."/>
            <person name="diCenzo G.C."/>
        </authorList>
    </citation>
    <scope>NUCLEOTIDE SEQUENCE</scope>
    <source>
        <strain evidence="5">QUZm001</strain>
    </source>
</reference>
<feature type="repeat" description="ANK" evidence="3">
    <location>
        <begin position="1333"/>
        <end position="1365"/>
    </location>
</feature>
<dbReference type="Pfam" id="PF00023">
    <property type="entry name" value="Ank"/>
    <property type="match status" value="4"/>
</dbReference>
<feature type="repeat" description="ANK" evidence="3">
    <location>
        <begin position="1300"/>
        <end position="1332"/>
    </location>
</feature>
<dbReference type="Pfam" id="PF12796">
    <property type="entry name" value="Ank_2"/>
    <property type="match status" value="3"/>
</dbReference>
<dbReference type="PROSITE" id="PS50088">
    <property type="entry name" value="ANK_REPEAT"/>
    <property type="match status" value="15"/>
</dbReference>
<gene>
    <name evidence="5" type="ORF">Zmor_018277</name>
</gene>
<evidence type="ECO:0000256" key="1">
    <source>
        <dbReference type="ARBA" id="ARBA00022737"/>
    </source>
</evidence>
<feature type="region of interest" description="Disordered" evidence="4">
    <location>
        <begin position="50"/>
        <end position="70"/>
    </location>
</feature>
<dbReference type="PROSITE" id="PS50297">
    <property type="entry name" value="ANK_REP_REGION"/>
    <property type="match status" value="13"/>
</dbReference>
<evidence type="ECO:0000256" key="4">
    <source>
        <dbReference type="SAM" id="MobiDB-lite"/>
    </source>
</evidence>
<feature type="repeat" description="ANK" evidence="3">
    <location>
        <begin position="1536"/>
        <end position="1568"/>
    </location>
</feature>
<feature type="repeat" description="ANK" evidence="3">
    <location>
        <begin position="1569"/>
        <end position="1601"/>
    </location>
</feature>
<evidence type="ECO:0000313" key="6">
    <source>
        <dbReference type="Proteomes" id="UP001168821"/>
    </source>
</evidence>
<protein>
    <recommendedName>
        <fullName evidence="7">NACHT domain-containing protein</fullName>
    </recommendedName>
</protein>
<organism evidence="5 6">
    <name type="scientific">Zophobas morio</name>
    <dbReference type="NCBI Taxonomy" id="2755281"/>
    <lineage>
        <taxon>Eukaryota</taxon>
        <taxon>Metazoa</taxon>
        <taxon>Ecdysozoa</taxon>
        <taxon>Arthropoda</taxon>
        <taxon>Hexapoda</taxon>
        <taxon>Insecta</taxon>
        <taxon>Pterygota</taxon>
        <taxon>Neoptera</taxon>
        <taxon>Endopterygota</taxon>
        <taxon>Coleoptera</taxon>
        <taxon>Polyphaga</taxon>
        <taxon>Cucujiformia</taxon>
        <taxon>Tenebrionidae</taxon>
        <taxon>Zophobas</taxon>
    </lineage>
</organism>
<dbReference type="InterPro" id="IPR002110">
    <property type="entry name" value="Ankyrin_rpt"/>
</dbReference>
<feature type="repeat" description="ANK" evidence="3">
    <location>
        <begin position="1366"/>
        <end position="1398"/>
    </location>
</feature>
<accession>A0AA38MDS6</accession>
<evidence type="ECO:0000313" key="5">
    <source>
        <dbReference type="EMBL" id="KAJ3652299.1"/>
    </source>
</evidence>
<comment type="caution">
    <text evidence="5">The sequence shown here is derived from an EMBL/GenBank/DDBJ whole genome shotgun (WGS) entry which is preliminary data.</text>
</comment>
<feature type="repeat" description="ANK" evidence="3">
    <location>
        <begin position="1701"/>
        <end position="1733"/>
    </location>
</feature>
<feature type="compositionally biased region" description="Polar residues" evidence="4">
    <location>
        <begin position="50"/>
        <end position="65"/>
    </location>
</feature>
<evidence type="ECO:0000256" key="3">
    <source>
        <dbReference type="PROSITE-ProRule" id="PRU00023"/>
    </source>
</evidence>
<feature type="repeat" description="ANK" evidence="3">
    <location>
        <begin position="1399"/>
        <end position="1436"/>
    </location>
</feature>
<dbReference type="EMBL" id="JALNTZ010000005">
    <property type="protein sequence ID" value="KAJ3652299.1"/>
    <property type="molecule type" value="Genomic_DNA"/>
</dbReference>